<evidence type="ECO:0000256" key="9">
    <source>
        <dbReference type="ARBA" id="ARBA00023295"/>
    </source>
</evidence>
<evidence type="ECO:0000256" key="13">
    <source>
        <dbReference type="NCBIfam" id="TIGR02402"/>
    </source>
</evidence>
<dbReference type="Gene3D" id="2.60.40.10">
    <property type="entry name" value="Immunoglobulins"/>
    <property type="match status" value="1"/>
</dbReference>
<proteinExistence type="inferred from homology"/>
<evidence type="ECO:0000256" key="7">
    <source>
        <dbReference type="ARBA" id="ARBA00022801"/>
    </source>
</evidence>
<dbReference type="Gene3D" id="3.20.20.80">
    <property type="entry name" value="Glycosidases"/>
    <property type="match status" value="1"/>
</dbReference>
<protein>
    <recommendedName>
        <fullName evidence="5 13">Malto-oligosyltrehalose trehalohydrolase</fullName>
        <shortName evidence="14">MTHase</shortName>
        <ecNumber evidence="4 13">3.2.1.141</ecNumber>
    </recommendedName>
    <alternativeName>
        <fullName evidence="11 14">4-alpha-D-((1-&gt;4)-alpha-D-glucano)trehalose trehalohydrolase</fullName>
    </alternativeName>
    <alternativeName>
        <fullName evidence="10 14">Maltooligosyl trehalose trehalohydrolase</fullName>
    </alternativeName>
</protein>
<evidence type="ECO:0000256" key="3">
    <source>
        <dbReference type="ARBA" id="ARBA00008061"/>
    </source>
</evidence>
<dbReference type="RefSeq" id="WP_144197151.1">
    <property type="nucleotide sequence ID" value="NZ_CAJPVH010000017.1"/>
</dbReference>
<dbReference type="SUPFAM" id="SSF81296">
    <property type="entry name" value="E set domains"/>
    <property type="match status" value="1"/>
</dbReference>
<dbReference type="InterPro" id="IPR017853">
    <property type="entry name" value="GH"/>
</dbReference>
<dbReference type="EC" id="3.2.1.141" evidence="4 13"/>
<dbReference type="SUPFAM" id="SSF51445">
    <property type="entry name" value="(Trans)glycosidases"/>
    <property type="match status" value="1"/>
</dbReference>
<keyword evidence="18" id="KW-1185">Reference proteome</keyword>
<evidence type="ECO:0000256" key="6">
    <source>
        <dbReference type="ARBA" id="ARBA00022490"/>
    </source>
</evidence>
<comment type="pathway">
    <text evidence="2 14">Glycan biosynthesis; trehalose biosynthesis.</text>
</comment>
<dbReference type="PANTHER" id="PTHR43651">
    <property type="entry name" value="1,4-ALPHA-GLUCAN-BRANCHING ENZYME"/>
    <property type="match status" value="1"/>
</dbReference>
<dbReference type="InterPro" id="IPR012768">
    <property type="entry name" value="Trehalose_TreZ"/>
</dbReference>
<feature type="region of interest" description="Disordered" evidence="15">
    <location>
        <begin position="406"/>
        <end position="429"/>
    </location>
</feature>
<evidence type="ECO:0000256" key="1">
    <source>
        <dbReference type="ARBA" id="ARBA00004496"/>
    </source>
</evidence>
<keyword evidence="7 14" id="KW-0378">Hydrolase</keyword>
<organism evidence="17 18">
    <name type="scientific">Cupriavidus campinensis</name>
    <dbReference type="NCBI Taxonomy" id="151783"/>
    <lineage>
        <taxon>Bacteria</taxon>
        <taxon>Pseudomonadati</taxon>
        <taxon>Pseudomonadota</taxon>
        <taxon>Betaproteobacteria</taxon>
        <taxon>Burkholderiales</taxon>
        <taxon>Burkholderiaceae</taxon>
        <taxon>Cupriavidus</taxon>
    </lineage>
</organism>
<dbReference type="PIRSF" id="PIRSF006337">
    <property type="entry name" value="Trehalose_TreZ"/>
    <property type="match status" value="1"/>
</dbReference>
<comment type="subcellular location">
    <subcellularLocation>
        <location evidence="1">Cytoplasm</location>
    </subcellularLocation>
</comment>
<evidence type="ECO:0000259" key="16">
    <source>
        <dbReference type="SMART" id="SM00642"/>
    </source>
</evidence>
<name>A0ABY3ES73_9BURK</name>
<evidence type="ECO:0000256" key="11">
    <source>
        <dbReference type="ARBA" id="ARBA00033284"/>
    </source>
</evidence>
<dbReference type="SMART" id="SM00642">
    <property type="entry name" value="Aamy"/>
    <property type="match status" value="1"/>
</dbReference>
<keyword evidence="6" id="KW-0963">Cytoplasm</keyword>
<keyword evidence="9 14" id="KW-0326">Glycosidase</keyword>
<dbReference type="Pfam" id="PF00128">
    <property type="entry name" value="Alpha-amylase"/>
    <property type="match status" value="1"/>
</dbReference>
<sequence>MYAMPAPGSGARPVSPVPQWQTLGADTRLLPCDDEGAEAYRFGPVRLADGRVRFRLWAPDAAAQDQPVRLEVAGMTPVMMAPTEHGWFEAVTACCDGARYWFRLDDGTIVPDPASRLQADDVHGASVLCQPAEPFPWQHTEWRGRPWHEAVIYEMHVGLAGGYAGATAQLHRLAALGFTTIELMPLAEFPGARNWGYDGVLPFAPERSYGTPDELRTLVDTAHGLGMMVLLDVVYNHFGPEGNYLHRYASPFFRTDRQTPWGPAIDFRRPEVRRFFGESARYWLESFRFDGLRLDAVHAIEDEGWLPQLAHDLRQCLPGRHLHLVLENDHNDAALLAAGYDAQWNDDAHHALHVLLTGEHDGYYKEYHASLPESVAVKVGDDKAASTPPIRHLARVLAEGFAWQGEVSPHRSGDENGPLQGREVRRGQPSAHLPPTAFVTFLQNHDQTGNRAFGERLASLAEPDALRAAVALQLLCPQIPLVFMGEEHGARTPFLYFTDHPPELARAVRDGRRREFAASEAFRDDTRSAQIADPNAPETFEASRPICDDTDGYCRAWNHYYGELLSIRRNELMPRLRNARADGVTVLGDKALVARWRLGDGSRLSIWLNLGEEPVVVDCEGGGGGAMIHASQPGAIATLAAGTLPEHCCVTCLQRP</sequence>
<reference evidence="17 18" key="1">
    <citation type="submission" date="2019-05" db="EMBL/GenBank/DDBJ databases">
        <title>Whole genome sequence analysis of Cupriavidus campinensis S14E4C strain.</title>
        <authorList>
            <person name="Abbaszade G."/>
            <person name="Szabo A."/>
            <person name="Toumi M."/>
            <person name="Toth E."/>
        </authorList>
    </citation>
    <scope>NUCLEOTIDE SEQUENCE [LARGE SCALE GENOMIC DNA]</scope>
    <source>
        <strain evidence="17 18">S14E4C</strain>
    </source>
</reference>
<dbReference type="InterPro" id="IPR044901">
    <property type="entry name" value="Trehalose_TreZ_E-set_sf"/>
</dbReference>
<dbReference type="Pfam" id="PF11941">
    <property type="entry name" value="DUF3459"/>
    <property type="match status" value="1"/>
</dbReference>
<dbReference type="InterPro" id="IPR013783">
    <property type="entry name" value="Ig-like_fold"/>
</dbReference>
<evidence type="ECO:0000256" key="8">
    <source>
        <dbReference type="ARBA" id="ARBA00023277"/>
    </source>
</evidence>
<dbReference type="InterPro" id="IPR014756">
    <property type="entry name" value="Ig_E-set"/>
</dbReference>
<evidence type="ECO:0000256" key="5">
    <source>
        <dbReference type="ARBA" id="ARBA00015938"/>
    </source>
</evidence>
<dbReference type="EMBL" id="VCIZ01000003">
    <property type="protein sequence ID" value="TSP13593.1"/>
    <property type="molecule type" value="Genomic_DNA"/>
</dbReference>
<dbReference type="CDD" id="cd11325">
    <property type="entry name" value="AmyAc_GTHase"/>
    <property type="match status" value="1"/>
</dbReference>
<dbReference type="InterPro" id="IPR022567">
    <property type="entry name" value="DUF3459"/>
</dbReference>
<dbReference type="NCBIfam" id="TIGR02402">
    <property type="entry name" value="trehalose_TreZ"/>
    <property type="match status" value="1"/>
</dbReference>
<evidence type="ECO:0000313" key="17">
    <source>
        <dbReference type="EMBL" id="TSP13593.1"/>
    </source>
</evidence>
<feature type="domain" description="Glycosyl hydrolase family 13 catalytic" evidence="16">
    <location>
        <begin position="149"/>
        <end position="523"/>
    </location>
</feature>
<comment type="caution">
    <text evidence="17">The sequence shown here is derived from an EMBL/GenBank/DDBJ whole genome shotgun (WGS) entry which is preliminary data.</text>
</comment>
<dbReference type="InterPro" id="IPR006047">
    <property type="entry name" value="GH13_cat_dom"/>
</dbReference>
<evidence type="ECO:0000256" key="2">
    <source>
        <dbReference type="ARBA" id="ARBA00005199"/>
    </source>
</evidence>
<dbReference type="Proteomes" id="UP000318943">
    <property type="component" value="Unassembled WGS sequence"/>
</dbReference>
<dbReference type="PANTHER" id="PTHR43651:SF11">
    <property type="entry name" value="MALTO-OLIGOSYLTREHALOSE TREHALOHYDROLASE"/>
    <property type="match status" value="1"/>
</dbReference>
<evidence type="ECO:0000256" key="12">
    <source>
        <dbReference type="ARBA" id="ARBA00034013"/>
    </source>
</evidence>
<dbReference type="Gene3D" id="1.10.10.760">
    <property type="entry name" value="E-set domains of sugar-utilizing enzymes"/>
    <property type="match status" value="1"/>
</dbReference>
<accession>A0ABY3ES73</accession>
<comment type="similarity">
    <text evidence="3 14">Belongs to the glycosyl hydrolase 13 family.</text>
</comment>
<gene>
    <name evidence="17" type="primary">treZ</name>
    <name evidence="17" type="ORF">FGG12_06405</name>
</gene>
<comment type="catalytic activity">
    <reaction evidence="12 14">
        <text>hydrolysis of (1-&gt;4)-alpha-D-glucosidic linkage in 4-alpha-D-[(1-&gt;4)-alpha-D-glucanosyl]n trehalose to yield trehalose and (1-&gt;4)-alpha-D-glucan.</text>
        <dbReference type="EC" id="3.2.1.141"/>
    </reaction>
</comment>
<evidence type="ECO:0000313" key="18">
    <source>
        <dbReference type="Proteomes" id="UP000318943"/>
    </source>
</evidence>
<keyword evidence="8" id="KW-0119">Carbohydrate metabolism</keyword>
<evidence type="ECO:0000256" key="4">
    <source>
        <dbReference type="ARBA" id="ARBA00012268"/>
    </source>
</evidence>
<evidence type="ECO:0000256" key="15">
    <source>
        <dbReference type="SAM" id="MobiDB-lite"/>
    </source>
</evidence>
<evidence type="ECO:0000256" key="10">
    <source>
        <dbReference type="ARBA" id="ARBA00032057"/>
    </source>
</evidence>
<dbReference type="CDD" id="cd02853">
    <property type="entry name" value="E_set_MTHase_like_N"/>
    <property type="match status" value="1"/>
</dbReference>
<evidence type="ECO:0000256" key="14">
    <source>
        <dbReference type="PIRNR" id="PIRNR006337"/>
    </source>
</evidence>